<gene>
    <name evidence="1" type="ORF">A4R26_31930</name>
</gene>
<dbReference type="STRING" id="550983.A4R26_31930"/>
<dbReference type="OrthoDB" id="1150072at2"/>
<dbReference type="EMBL" id="LWBP01000242">
    <property type="protein sequence ID" value="OQP47722.1"/>
    <property type="molecule type" value="Genomic_DNA"/>
</dbReference>
<name>A0A1V9ENV8_9BACT</name>
<evidence type="ECO:0000313" key="1">
    <source>
        <dbReference type="EMBL" id="OQP47722.1"/>
    </source>
</evidence>
<accession>A0A1V9ENV8</accession>
<dbReference type="AlphaFoldDB" id="A0A1V9ENV8"/>
<proteinExistence type="predicted"/>
<evidence type="ECO:0000313" key="2">
    <source>
        <dbReference type="Proteomes" id="UP000192276"/>
    </source>
</evidence>
<comment type="caution">
    <text evidence="1">The sequence shown here is derived from an EMBL/GenBank/DDBJ whole genome shotgun (WGS) entry which is preliminary data.</text>
</comment>
<dbReference type="Proteomes" id="UP000192276">
    <property type="component" value="Unassembled WGS sequence"/>
</dbReference>
<dbReference type="RefSeq" id="WP_081170496.1">
    <property type="nucleotide sequence ID" value="NZ_LWBP01000242.1"/>
</dbReference>
<sequence length="81" mass="9369">MIKVEKEKKALKAIHDLICHGRKLAYEGTASKILAEFMDDLEYLPALMLQESDTTDLFEEYLKGTCKQFDCDYIATLYEKV</sequence>
<reference evidence="2" key="1">
    <citation type="submission" date="2016-04" db="EMBL/GenBank/DDBJ databases">
        <authorList>
            <person name="Chen L."/>
            <person name="Zhuang W."/>
            <person name="Wang G."/>
        </authorList>
    </citation>
    <scope>NUCLEOTIDE SEQUENCE [LARGE SCALE GENOMIC DNA]</scope>
    <source>
        <strain evidence="2">208</strain>
    </source>
</reference>
<protein>
    <submittedName>
        <fullName evidence="1">Uncharacterized protein</fullName>
    </submittedName>
</protein>
<keyword evidence="2" id="KW-1185">Reference proteome</keyword>
<organism evidence="1 2">
    <name type="scientific">Niastella populi</name>
    <dbReference type="NCBI Taxonomy" id="550983"/>
    <lineage>
        <taxon>Bacteria</taxon>
        <taxon>Pseudomonadati</taxon>
        <taxon>Bacteroidota</taxon>
        <taxon>Chitinophagia</taxon>
        <taxon>Chitinophagales</taxon>
        <taxon>Chitinophagaceae</taxon>
        <taxon>Niastella</taxon>
    </lineage>
</organism>